<dbReference type="PANTHER" id="PTHR43190:SF3">
    <property type="entry name" value="N-ACETYL-D-GLUCOSAMINE KINASE"/>
    <property type="match status" value="1"/>
</dbReference>
<evidence type="ECO:0000313" key="3">
    <source>
        <dbReference type="Proteomes" id="UP000596857"/>
    </source>
</evidence>
<evidence type="ECO:0000313" key="2">
    <source>
        <dbReference type="EMBL" id="NOU83139.1"/>
    </source>
</evidence>
<keyword evidence="3" id="KW-1185">Reference proteome</keyword>
<protein>
    <submittedName>
        <fullName evidence="2">ATPase</fullName>
    </submittedName>
</protein>
<gene>
    <name evidence="2" type="ORF">GC101_30200</name>
</gene>
<comment type="caution">
    <text evidence="2">The sequence shown here is derived from an EMBL/GenBank/DDBJ whole genome shotgun (WGS) entry which is preliminary data.</text>
</comment>
<dbReference type="Gene3D" id="3.30.420.40">
    <property type="match status" value="2"/>
</dbReference>
<feature type="domain" description="ATPase BadF/BadG/BcrA/BcrD type" evidence="1">
    <location>
        <begin position="5"/>
        <end position="302"/>
    </location>
</feature>
<organism evidence="2 3">
    <name type="scientific">Paenibacillus phytohabitans</name>
    <dbReference type="NCBI Taxonomy" id="2654978"/>
    <lineage>
        <taxon>Bacteria</taxon>
        <taxon>Bacillati</taxon>
        <taxon>Bacillota</taxon>
        <taxon>Bacilli</taxon>
        <taxon>Bacillales</taxon>
        <taxon>Paenibacillaceae</taxon>
        <taxon>Paenibacillus</taxon>
    </lineage>
</organism>
<dbReference type="InterPro" id="IPR002731">
    <property type="entry name" value="ATPase_BadF"/>
</dbReference>
<evidence type="ECO:0000259" key="1">
    <source>
        <dbReference type="Pfam" id="PF01869"/>
    </source>
</evidence>
<dbReference type="RefSeq" id="WP_076243510.1">
    <property type="nucleotide sequence ID" value="NZ_WHOB01000089.1"/>
</dbReference>
<accession>A0ABX1YS73</accession>
<dbReference type="InterPro" id="IPR043129">
    <property type="entry name" value="ATPase_NBD"/>
</dbReference>
<dbReference type="InterPro" id="IPR052519">
    <property type="entry name" value="Euk-type_GlcNAc_Kinase"/>
</dbReference>
<dbReference type="PANTHER" id="PTHR43190">
    <property type="entry name" value="N-ACETYL-D-GLUCOSAMINE KINASE"/>
    <property type="match status" value="1"/>
</dbReference>
<dbReference type="CDD" id="cd24007">
    <property type="entry name" value="ASKHA_NBD_eukNAGK-like"/>
    <property type="match status" value="1"/>
</dbReference>
<dbReference type="EMBL" id="WHOB01000089">
    <property type="protein sequence ID" value="NOU83139.1"/>
    <property type="molecule type" value="Genomic_DNA"/>
</dbReference>
<name>A0ABX1YS73_9BACL</name>
<sequence>MYFAGVDGGGSKTIAIIADHYGNVLGSAVTGCGNHQIIGVQAAVLNIRGALFGALAQAGIAMDQLDFVQFGLAGADRSIDMDRLSPEISRQLDLRSWNMVCDTLEGLRVGSRDNTGVVLVCGSNTNAAGRNRLGQTVQVGGFDTLFGDRAGGFYLAAQALGRAVRCWEGREPYSDLVERIPLRLGFTSFGEMLNRYLDDEITAAPLELSLIVHESADSGDWLSRQLLADMGRELGISASAVIRKLGGFEEEAVPVILTGSILQSGRNPLLLDALLQEVKAEHPLCTLVIPELPPVFGAVMLAMDRLGLPVTPAIIENFKRDGGNRK</sequence>
<dbReference type="Proteomes" id="UP000596857">
    <property type="component" value="Unassembled WGS sequence"/>
</dbReference>
<dbReference type="Pfam" id="PF01869">
    <property type="entry name" value="BcrAD_BadFG"/>
    <property type="match status" value="1"/>
</dbReference>
<reference evidence="2 3" key="1">
    <citation type="submission" date="2019-10" db="EMBL/GenBank/DDBJ databases">
        <title>Description of Paenibacillus terricola sp. nov.</title>
        <authorList>
            <person name="Carlier A."/>
            <person name="Qi S."/>
        </authorList>
    </citation>
    <scope>NUCLEOTIDE SEQUENCE [LARGE SCALE GENOMIC DNA]</scope>
    <source>
        <strain evidence="2 3">LMG 31459</strain>
    </source>
</reference>
<proteinExistence type="predicted"/>
<dbReference type="SUPFAM" id="SSF53067">
    <property type="entry name" value="Actin-like ATPase domain"/>
    <property type="match status" value="2"/>
</dbReference>